<dbReference type="VEuPathDB" id="CryptoDB:Vbra_23270"/>
<keyword evidence="2" id="KW-1185">Reference proteome</keyword>
<dbReference type="AlphaFoldDB" id="A0A0G4E916"/>
<accession>A0A0G4E916</accession>
<evidence type="ECO:0000313" key="2">
    <source>
        <dbReference type="Proteomes" id="UP000041254"/>
    </source>
</evidence>
<protein>
    <submittedName>
        <fullName evidence="1">Uncharacterized protein</fullName>
    </submittedName>
</protein>
<reference evidence="1 2" key="1">
    <citation type="submission" date="2014-11" db="EMBL/GenBank/DDBJ databases">
        <authorList>
            <person name="Zhu J."/>
            <person name="Qi W."/>
            <person name="Song R."/>
        </authorList>
    </citation>
    <scope>NUCLEOTIDE SEQUENCE [LARGE SCALE GENOMIC DNA]</scope>
</reference>
<sequence>MWFECEIQNVVCQNVVTILNPPSRRVCFPALQCSVGDKVVILQHGAVRTHTQGASVLVRAYGQPHREGYVNCADIGLPIPHNKTRQVSKKLGHPVLMKE</sequence>
<dbReference type="Proteomes" id="UP000041254">
    <property type="component" value="Unassembled WGS sequence"/>
</dbReference>
<proteinExistence type="predicted"/>
<organism evidence="1 2">
    <name type="scientific">Vitrella brassicaformis (strain CCMP3155)</name>
    <dbReference type="NCBI Taxonomy" id="1169540"/>
    <lineage>
        <taxon>Eukaryota</taxon>
        <taxon>Sar</taxon>
        <taxon>Alveolata</taxon>
        <taxon>Colpodellida</taxon>
        <taxon>Vitrellaceae</taxon>
        <taxon>Vitrella</taxon>
    </lineage>
</organism>
<name>A0A0G4E916_VITBC</name>
<dbReference type="InParanoid" id="A0A0G4E916"/>
<dbReference type="EMBL" id="CDMY01000076">
    <property type="protein sequence ID" value="CEL92395.1"/>
    <property type="molecule type" value="Genomic_DNA"/>
</dbReference>
<evidence type="ECO:0000313" key="1">
    <source>
        <dbReference type="EMBL" id="CEL92395.1"/>
    </source>
</evidence>
<gene>
    <name evidence="1" type="ORF">Vbra_23270</name>
</gene>